<protein>
    <submittedName>
        <fullName evidence="10">Zn-dependent protease with chaperone function</fullName>
    </submittedName>
</protein>
<dbReference type="GO" id="GO:0004222">
    <property type="term" value="F:metalloendopeptidase activity"/>
    <property type="evidence" value="ECO:0007669"/>
    <property type="project" value="InterPro"/>
</dbReference>
<evidence type="ECO:0000259" key="9">
    <source>
        <dbReference type="Pfam" id="PF01435"/>
    </source>
</evidence>
<dbReference type="PANTHER" id="PTHR34978">
    <property type="entry name" value="POSSIBLE SENSOR-TRANSDUCER PROTEIN BLAR"/>
    <property type="match status" value="1"/>
</dbReference>
<keyword evidence="1 6" id="KW-0645">Protease</keyword>
<dbReference type="Pfam" id="PF01435">
    <property type="entry name" value="Peptidase_M48"/>
    <property type="match status" value="1"/>
</dbReference>
<dbReference type="AlphaFoldDB" id="A0A1C6UWR1"/>
<evidence type="ECO:0000256" key="1">
    <source>
        <dbReference type="ARBA" id="ARBA00022670"/>
    </source>
</evidence>
<feature type="transmembrane region" description="Helical" evidence="7">
    <location>
        <begin position="36"/>
        <end position="55"/>
    </location>
</feature>
<comment type="cofactor">
    <cofactor evidence="6">
        <name>Zn(2+)</name>
        <dbReference type="ChEBI" id="CHEBI:29105"/>
    </cofactor>
    <text evidence="6">Binds 1 zinc ion per subunit.</text>
</comment>
<keyword evidence="7" id="KW-1133">Transmembrane helix</keyword>
<evidence type="ECO:0000256" key="2">
    <source>
        <dbReference type="ARBA" id="ARBA00022723"/>
    </source>
</evidence>
<name>A0A1C6UWR1_9ACTN</name>
<dbReference type="PANTHER" id="PTHR34978:SF3">
    <property type="entry name" value="SLR0241 PROTEIN"/>
    <property type="match status" value="1"/>
</dbReference>
<dbReference type="Proteomes" id="UP000198937">
    <property type="component" value="Unassembled WGS sequence"/>
</dbReference>
<dbReference type="Gene3D" id="3.30.2010.10">
    <property type="entry name" value="Metalloproteases ('zincins'), catalytic domain"/>
    <property type="match status" value="1"/>
</dbReference>
<evidence type="ECO:0000256" key="3">
    <source>
        <dbReference type="ARBA" id="ARBA00022801"/>
    </source>
</evidence>
<keyword evidence="7" id="KW-0472">Membrane</keyword>
<dbReference type="GO" id="GO:0046872">
    <property type="term" value="F:metal ion binding"/>
    <property type="evidence" value="ECO:0007669"/>
    <property type="project" value="UniProtKB-KW"/>
</dbReference>
<dbReference type="InterPro" id="IPR052173">
    <property type="entry name" value="Beta-lactam_resp_regulator"/>
</dbReference>
<evidence type="ECO:0000313" key="11">
    <source>
        <dbReference type="Proteomes" id="UP000198937"/>
    </source>
</evidence>
<feature type="domain" description="Peptidase M48" evidence="9">
    <location>
        <begin position="109"/>
        <end position="197"/>
    </location>
</feature>
<evidence type="ECO:0000256" key="6">
    <source>
        <dbReference type="RuleBase" id="RU003983"/>
    </source>
</evidence>
<gene>
    <name evidence="10" type="ORF">GA0070617_3834</name>
</gene>
<keyword evidence="2" id="KW-0479">Metal-binding</keyword>
<feature type="chain" id="PRO_5008748156" evidence="8">
    <location>
        <begin position="18"/>
        <end position="264"/>
    </location>
</feature>
<dbReference type="STRING" id="683228.GA0070617_3834"/>
<feature type="transmembrane region" description="Helical" evidence="7">
    <location>
        <begin position="67"/>
        <end position="94"/>
    </location>
</feature>
<evidence type="ECO:0000313" key="10">
    <source>
        <dbReference type="EMBL" id="SCL58495.1"/>
    </source>
</evidence>
<evidence type="ECO:0000256" key="5">
    <source>
        <dbReference type="ARBA" id="ARBA00023049"/>
    </source>
</evidence>
<keyword evidence="5 6" id="KW-0482">Metalloprotease</keyword>
<dbReference type="RefSeq" id="WP_091440137.1">
    <property type="nucleotide sequence ID" value="NZ_BMMJ01000014.1"/>
</dbReference>
<proteinExistence type="inferred from homology"/>
<accession>A0A1C6UWR1</accession>
<feature type="signal peptide" evidence="8">
    <location>
        <begin position="1"/>
        <end position="17"/>
    </location>
</feature>
<dbReference type="OrthoDB" id="3541294at2"/>
<keyword evidence="3 6" id="KW-0378">Hydrolase</keyword>
<dbReference type="EMBL" id="FMIA01000002">
    <property type="protein sequence ID" value="SCL58495.1"/>
    <property type="molecule type" value="Genomic_DNA"/>
</dbReference>
<reference evidence="10 11" key="1">
    <citation type="submission" date="2016-06" db="EMBL/GenBank/DDBJ databases">
        <authorList>
            <person name="Kjaerup R.B."/>
            <person name="Dalgaard T.S."/>
            <person name="Juul-Madsen H.R."/>
        </authorList>
    </citation>
    <scope>NUCLEOTIDE SEQUENCE [LARGE SCALE GENOMIC DNA]</scope>
    <source>
        <strain evidence="10 11">DSM 45577</strain>
    </source>
</reference>
<organism evidence="10 11">
    <name type="scientific">Micromonospora yangpuensis</name>
    <dbReference type="NCBI Taxonomy" id="683228"/>
    <lineage>
        <taxon>Bacteria</taxon>
        <taxon>Bacillati</taxon>
        <taxon>Actinomycetota</taxon>
        <taxon>Actinomycetes</taxon>
        <taxon>Micromonosporales</taxon>
        <taxon>Micromonosporaceae</taxon>
        <taxon>Micromonospora</taxon>
    </lineage>
</organism>
<dbReference type="InterPro" id="IPR001915">
    <property type="entry name" value="Peptidase_M48"/>
</dbReference>
<dbReference type="GO" id="GO:0006508">
    <property type="term" value="P:proteolysis"/>
    <property type="evidence" value="ECO:0007669"/>
    <property type="project" value="UniProtKB-KW"/>
</dbReference>
<keyword evidence="8" id="KW-0732">Signal</keyword>
<comment type="similarity">
    <text evidence="6">Belongs to the peptidase M48 family.</text>
</comment>
<keyword evidence="7" id="KW-0812">Transmembrane</keyword>
<evidence type="ECO:0000256" key="7">
    <source>
        <dbReference type="SAM" id="Phobius"/>
    </source>
</evidence>
<dbReference type="CDD" id="cd07326">
    <property type="entry name" value="M56_BlaR1_MecR1_like"/>
    <property type="match status" value="1"/>
</dbReference>
<keyword evidence="4 6" id="KW-0862">Zinc</keyword>
<sequence length="264" mass="28184">MFAAAVCLLVAVTSAAAAPVVLRTGTWQVRSPKTALTVWLTMLLVGAGSAAFALADLVRITASPHPVLGTGLAAHLVAWTALALLATTALLVGVHATTLAARHQDEVADNAPDVIRREKRGKITIVEFRSDTLTAYAAPGRDPRILYSCALEAVLTADQMQAVLAHEYAHLRYRHDWLVRIADLNALLLPRSWAAGMSMRRAVGLLVELVADDTAAKQAGAAHLADALVRIGEPGMQLRAERLGLRPWPPSRPHRLPAAIRLPG</sequence>
<keyword evidence="11" id="KW-1185">Reference proteome</keyword>
<evidence type="ECO:0000256" key="8">
    <source>
        <dbReference type="SAM" id="SignalP"/>
    </source>
</evidence>
<evidence type="ECO:0000256" key="4">
    <source>
        <dbReference type="ARBA" id="ARBA00022833"/>
    </source>
</evidence>